<reference evidence="8" key="1">
    <citation type="submission" date="2015-06" db="UniProtKB">
        <authorList>
            <consortium name="EnsemblPlants"/>
        </authorList>
    </citation>
    <scope>IDENTIFICATION</scope>
</reference>
<keyword evidence="3 6" id="KW-0223">Dioxygenase</keyword>
<comment type="pathway">
    <text evidence="7">Lipid metabolism; oxylipin biosynthesis.</text>
</comment>
<dbReference type="AlphaFoldDB" id="N1R1J6"/>
<dbReference type="InterPro" id="IPR027433">
    <property type="entry name" value="Lipoxygenase_dom_3"/>
</dbReference>
<keyword evidence="7" id="KW-0275">Fatty acid biosynthesis</keyword>
<dbReference type="PROSITE" id="PS00081">
    <property type="entry name" value="LIPOXYGENASE_2"/>
    <property type="match status" value="1"/>
</dbReference>
<evidence type="ECO:0000256" key="1">
    <source>
        <dbReference type="ARBA" id="ARBA00001962"/>
    </source>
</evidence>
<dbReference type="GO" id="GO:0006633">
    <property type="term" value="P:fatty acid biosynthetic process"/>
    <property type="evidence" value="ECO:0007669"/>
    <property type="project" value="UniProtKB-KW"/>
</dbReference>
<dbReference type="InterPro" id="IPR000907">
    <property type="entry name" value="LipOase"/>
</dbReference>
<dbReference type="InterPro" id="IPR013819">
    <property type="entry name" value="LipOase_C"/>
</dbReference>
<dbReference type="EC" id="1.13.11.-" evidence="7"/>
<dbReference type="GO" id="GO:0016702">
    <property type="term" value="F:oxidoreductase activity, acting on single donors with incorporation of molecular oxygen, incorporation of two atoms of oxygen"/>
    <property type="evidence" value="ECO:0007669"/>
    <property type="project" value="InterPro"/>
</dbReference>
<dbReference type="GO" id="GO:0031408">
    <property type="term" value="P:oxylipin biosynthetic process"/>
    <property type="evidence" value="ECO:0007669"/>
    <property type="project" value="UniProtKB-UniRule"/>
</dbReference>
<evidence type="ECO:0000256" key="3">
    <source>
        <dbReference type="ARBA" id="ARBA00022964"/>
    </source>
</evidence>
<dbReference type="InterPro" id="IPR020833">
    <property type="entry name" value="LipOase_Fe_BS"/>
</dbReference>
<evidence type="ECO:0000256" key="4">
    <source>
        <dbReference type="ARBA" id="ARBA00023002"/>
    </source>
</evidence>
<accession>N1R1J6</accession>
<protein>
    <recommendedName>
        <fullName evidence="7">Lipoxygenase</fullName>
        <ecNumber evidence="7">1.13.11.-</ecNumber>
    </recommendedName>
</protein>
<dbReference type="Pfam" id="PF00305">
    <property type="entry name" value="Lipoxygenase"/>
    <property type="match status" value="2"/>
</dbReference>
<keyword evidence="7" id="KW-0444">Lipid biosynthesis</keyword>
<proteinExistence type="inferred from homology"/>
<comment type="function">
    <text evidence="7">Plant lipoxygenase may be involved in a number of diverse aspects of plant physiology including growth and development, pest resistance, and senescence or responses to wounding.</text>
</comment>
<evidence type="ECO:0000256" key="7">
    <source>
        <dbReference type="RuleBase" id="RU003975"/>
    </source>
</evidence>
<dbReference type="GO" id="GO:0046872">
    <property type="term" value="F:metal ion binding"/>
    <property type="evidence" value="ECO:0007669"/>
    <property type="project" value="UniProtKB-UniRule"/>
</dbReference>
<dbReference type="FunFam" id="3.10.450.60:FF:000002">
    <property type="entry name" value="Lipoxygenase"/>
    <property type="match status" value="1"/>
</dbReference>
<dbReference type="PROSITE" id="PS00711">
    <property type="entry name" value="LIPOXYGENASE_1"/>
    <property type="match status" value="1"/>
</dbReference>
<name>N1R1J6_AEGTA</name>
<comment type="similarity">
    <text evidence="6">Belongs to the lipoxygenase family.</text>
</comment>
<dbReference type="Gene3D" id="4.10.372.10">
    <property type="entry name" value="Lipoxygenase-1, Domain 3"/>
    <property type="match status" value="1"/>
</dbReference>
<evidence type="ECO:0000256" key="5">
    <source>
        <dbReference type="ARBA" id="ARBA00023004"/>
    </source>
</evidence>
<evidence type="ECO:0000256" key="6">
    <source>
        <dbReference type="RuleBase" id="RU003974"/>
    </source>
</evidence>
<keyword evidence="5 6" id="KW-0408">Iron</keyword>
<dbReference type="Gene3D" id="1.20.245.10">
    <property type="entry name" value="Lipoxygenase-1, Domain 5"/>
    <property type="match status" value="3"/>
</dbReference>
<evidence type="ECO:0000313" key="8">
    <source>
        <dbReference type="EnsemblPlants" id="EMT19734"/>
    </source>
</evidence>
<keyword evidence="4 6" id="KW-0560">Oxidoreductase</keyword>
<dbReference type="PRINTS" id="PR00087">
    <property type="entry name" value="LIPOXYGENASE"/>
</dbReference>
<sequence>MLSEGAIKALLHNFMPLLVSSVSPDSRDFAGFHDVDNLFKEGLRLKQALHDQLFQKIPFVRKIQENSEGLLRYDTPDIIKKDKFAWLRDDEFARQALAGINPVNIQRLQVFPPVSRLDPAVYGPPGAALTEEHIIGNLDGMSVQQALEENKLYMLDYHDIFMPFLDRINSLDGRKAYGTRTLFFLTAGGTLKPIAIELCLPPMTDDCKRAKRVFTPPADATSIWLWQLAKAHVCSNDAGVHQLINHWLRTHACMEPFIIAAHRQMSAMHPIFKLLKPHMRYTLKINALARQILINGDGVIESGFTPGRYCMEMSSFAYDNLWRLDQEGLPADLIRRGMAVEDASQPHGLRLLIEDYPYATPGRPPRRPHQKDASQPHGLRLLIEDYPYATDGLLLWSAIARWCEAYVAAYYPSDEAVQDDYELQSWYTEAVQVGHPDKCDAPWWPRLTTAGDLASLLTTLVPRGAAQRGVDGGPGGAGCCARVAAEVRRAEEMTERRNADPARRNRCGAGVLPYELMAPSSGPGITCRGVPNSVTI</sequence>
<dbReference type="EnsemblPlants" id="EMT19734">
    <property type="protein sequence ID" value="EMT19734"/>
    <property type="gene ID" value="F775_10712"/>
</dbReference>
<dbReference type="InterPro" id="IPR020834">
    <property type="entry name" value="LipOase_CS"/>
</dbReference>
<dbReference type="PROSITE" id="PS51393">
    <property type="entry name" value="LIPOXYGENASE_3"/>
    <property type="match status" value="2"/>
</dbReference>
<dbReference type="PRINTS" id="PR00468">
    <property type="entry name" value="PLTLPOXGNASE"/>
</dbReference>
<dbReference type="GO" id="GO:0034440">
    <property type="term" value="P:lipid oxidation"/>
    <property type="evidence" value="ECO:0007669"/>
    <property type="project" value="InterPro"/>
</dbReference>
<dbReference type="ExpressionAtlas" id="N1R1J6">
    <property type="expression patterns" value="baseline"/>
</dbReference>
<keyword evidence="7" id="KW-0276">Fatty acid metabolism</keyword>
<dbReference type="PANTHER" id="PTHR11771">
    <property type="entry name" value="LIPOXYGENASE"/>
    <property type="match status" value="1"/>
</dbReference>
<dbReference type="InterPro" id="IPR036226">
    <property type="entry name" value="LipOase_C_sf"/>
</dbReference>
<evidence type="ECO:0000256" key="2">
    <source>
        <dbReference type="ARBA" id="ARBA00022723"/>
    </source>
</evidence>
<dbReference type="SUPFAM" id="SSF48484">
    <property type="entry name" value="Lipoxigenase"/>
    <property type="match status" value="1"/>
</dbReference>
<organism evidence="8">
    <name type="scientific">Aegilops tauschii</name>
    <name type="common">Tausch's goatgrass</name>
    <name type="synonym">Aegilops squarrosa</name>
    <dbReference type="NCBI Taxonomy" id="37682"/>
    <lineage>
        <taxon>Eukaryota</taxon>
        <taxon>Viridiplantae</taxon>
        <taxon>Streptophyta</taxon>
        <taxon>Embryophyta</taxon>
        <taxon>Tracheophyta</taxon>
        <taxon>Spermatophyta</taxon>
        <taxon>Magnoliopsida</taxon>
        <taxon>Liliopsida</taxon>
        <taxon>Poales</taxon>
        <taxon>Poaceae</taxon>
        <taxon>BOP clade</taxon>
        <taxon>Pooideae</taxon>
        <taxon>Triticodae</taxon>
        <taxon>Triticeae</taxon>
        <taxon>Triticinae</taxon>
        <taxon>Aegilops</taxon>
    </lineage>
</organism>
<comment type="cofactor">
    <cofactor evidence="1 6">
        <name>Fe cation</name>
        <dbReference type="ChEBI" id="CHEBI:24875"/>
    </cofactor>
</comment>
<dbReference type="Gene3D" id="3.10.450.60">
    <property type="match status" value="1"/>
</dbReference>
<dbReference type="UniPathway" id="UPA00382"/>
<keyword evidence="2 6" id="KW-0479">Metal-binding</keyword>
<keyword evidence="7" id="KW-0443">Lipid metabolism</keyword>
<dbReference type="InterPro" id="IPR001246">
    <property type="entry name" value="LipOase_plant"/>
</dbReference>
<keyword evidence="7" id="KW-0925">Oxylipin biosynthesis</keyword>